<evidence type="ECO:0000313" key="2">
    <source>
        <dbReference type="EMBL" id="KAK3334568.1"/>
    </source>
</evidence>
<evidence type="ECO:0000313" key="3">
    <source>
        <dbReference type="Proteomes" id="UP001278500"/>
    </source>
</evidence>
<name>A0AAE0J081_9PEZI</name>
<dbReference type="GeneID" id="87864773"/>
<feature type="compositionally biased region" description="Low complexity" evidence="1">
    <location>
        <begin position="115"/>
        <end position="132"/>
    </location>
</feature>
<comment type="caution">
    <text evidence="2">The sequence shown here is derived from an EMBL/GenBank/DDBJ whole genome shotgun (WGS) entry which is preliminary data.</text>
</comment>
<keyword evidence="3" id="KW-1185">Reference proteome</keyword>
<dbReference type="Proteomes" id="UP001278500">
    <property type="component" value="Unassembled WGS sequence"/>
</dbReference>
<organism evidence="2 3">
    <name type="scientific">Neurospora tetraspora</name>
    <dbReference type="NCBI Taxonomy" id="94610"/>
    <lineage>
        <taxon>Eukaryota</taxon>
        <taxon>Fungi</taxon>
        <taxon>Dikarya</taxon>
        <taxon>Ascomycota</taxon>
        <taxon>Pezizomycotina</taxon>
        <taxon>Sordariomycetes</taxon>
        <taxon>Sordariomycetidae</taxon>
        <taxon>Sordariales</taxon>
        <taxon>Sordariaceae</taxon>
        <taxon>Neurospora</taxon>
    </lineage>
</organism>
<dbReference type="RefSeq" id="XP_062676734.1">
    <property type="nucleotide sequence ID" value="XM_062827619.1"/>
</dbReference>
<protein>
    <submittedName>
        <fullName evidence="2">Uncharacterized protein</fullName>
    </submittedName>
</protein>
<evidence type="ECO:0000256" key="1">
    <source>
        <dbReference type="SAM" id="MobiDB-lite"/>
    </source>
</evidence>
<dbReference type="EMBL" id="JAUEPP010000010">
    <property type="protein sequence ID" value="KAK3334568.1"/>
    <property type="molecule type" value="Genomic_DNA"/>
</dbReference>
<feature type="compositionally biased region" description="Polar residues" evidence="1">
    <location>
        <begin position="414"/>
        <end position="434"/>
    </location>
</feature>
<gene>
    <name evidence="2" type="ORF">B0H65DRAFT_481117</name>
</gene>
<sequence length="594" mass="65419">MASPVTTSFPANVDDVVLDPESLIRLLRAYDPAFDGAQAVRAAYEDAVHNVMMDHDLDLDSEDVGRGLTGNALVDWVTAHVNSDTLLSVDEINQYAALERAGLLPHLEATLTQPSSMSLSMPMSDLKSSDPSKVPPLSDQEIRAATQELIRSTSLITRQTEALREQQDHLDRLVAEHKRDTQARAALEVQQLKGLGERQRVLVQSVVELTLFLGDKVDELEQQIEERKADVETLVDGMFHSDDHVLSSLQKLGDQLSRCCSGEDANKAEEEIIKSLRDVCARMIKFHVEGIRTSLDRIYLETLHAAIESSAGGDGSTVTVEDVAAVQRELEELYTEILPVGQMAIEHQFLRPALDDLAAKNGRSLEQSTQAAHYIDECLDYLLDRITTIRACLQEYLSHQQAVAEFAQLTRPELNTNGLLPQTSTESSRPGTTQAHHRRHSSFPRQLPTDSLSPELKSILQTLGIPIPSADPALQSHLSALQSALDSTLTDRQQKRDELFSTAQSTFEDAVTKHIGDAKAALAMLRDSVLAESPWGAVRLVDEELEGSVEVIRQELGKIEEWKGDVDGAVKAASGSEKKEAFLKRWGHLATALS</sequence>
<accession>A0AAE0J081</accession>
<proteinExistence type="predicted"/>
<feature type="region of interest" description="Disordered" evidence="1">
    <location>
        <begin position="414"/>
        <end position="451"/>
    </location>
</feature>
<dbReference type="AlphaFoldDB" id="A0AAE0J081"/>
<feature type="region of interest" description="Disordered" evidence="1">
    <location>
        <begin position="115"/>
        <end position="137"/>
    </location>
</feature>
<reference evidence="2" key="1">
    <citation type="journal article" date="2023" name="Mol. Phylogenet. Evol.">
        <title>Genome-scale phylogeny and comparative genomics of the fungal order Sordariales.</title>
        <authorList>
            <person name="Hensen N."/>
            <person name="Bonometti L."/>
            <person name="Westerberg I."/>
            <person name="Brannstrom I.O."/>
            <person name="Guillou S."/>
            <person name="Cros-Aarteil S."/>
            <person name="Calhoun S."/>
            <person name="Haridas S."/>
            <person name="Kuo A."/>
            <person name="Mondo S."/>
            <person name="Pangilinan J."/>
            <person name="Riley R."/>
            <person name="LaButti K."/>
            <person name="Andreopoulos B."/>
            <person name="Lipzen A."/>
            <person name="Chen C."/>
            <person name="Yan M."/>
            <person name="Daum C."/>
            <person name="Ng V."/>
            <person name="Clum A."/>
            <person name="Steindorff A."/>
            <person name="Ohm R.A."/>
            <person name="Martin F."/>
            <person name="Silar P."/>
            <person name="Natvig D.O."/>
            <person name="Lalanne C."/>
            <person name="Gautier V."/>
            <person name="Ament-Velasquez S.L."/>
            <person name="Kruys A."/>
            <person name="Hutchinson M.I."/>
            <person name="Powell A.J."/>
            <person name="Barry K."/>
            <person name="Miller A.N."/>
            <person name="Grigoriev I.V."/>
            <person name="Debuchy R."/>
            <person name="Gladieux P."/>
            <person name="Hiltunen Thoren M."/>
            <person name="Johannesson H."/>
        </authorList>
    </citation>
    <scope>NUCLEOTIDE SEQUENCE</scope>
    <source>
        <strain evidence="2">CBS 560.94</strain>
    </source>
</reference>
<reference evidence="2" key="2">
    <citation type="submission" date="2023-06" db="EMBL/GenBank/DDBJ databases">
        <authorList>
            <consortium name="Lawrence Berkeley National Laboratory"/>
            <person name="Haridas S."/>
            <person name="Hensen N."/>
            <person name="Bonometti L."/>
            <person name="Westerberg I."/>
            <person name="Brannstrom I.O."/>
            <person name="Guillou S."/>
            <person name="Cros-Aarteil S."/>
            <person name="Calhoun S."/>
            <person name="Kuo A."/>
            <person name="Mondo S."/>
            <person name="Pangilinan J."/>
            <person name="Riley R."/>
            <person name="Labutti K."/>
            <person name="Andreopoulos B."/>
            <person name="Lipzen A."/>
            <person name="Chen C."/>
            <person name="Yanf M."/>
            <person name="Daum C."/>
            <person name="Ng V."/>
            <person name="Clum A."/>
            <person name="Steindorff A."/>
            <person name="Ohm R."/>
            <person name="Martin F."/>
            <person name="Silar P."/>
            <person name="Natvig D."/>
            <person name="Lalanne C."/>
            <person name="Gautier V."/>
            <person name="Ament-Velasquez S.L."/>
            <person name="Kruys A."/>
            <person name="Hutchinson M.I."/>
            <person name="Powell A.J."/>
            <person name="Barry K."/>
            <person name="Miller A.N."/>
            <person name="Grigoriev I.V."/>
            <person name="Debuchy R."/>
            <person name="Gladieux P."/>
            <person name="Thoren M.H."/>
            <person name="Johannesson H."/>
        </authorList>
    </citation>
    <scope>NUCLEOTIDE SEQUENCE</scope>
    <source>
        <strain evidence="2">CBS 560.94</strain>
    </source>
</reference>